<proteinExistence type="predicted"/>
<comment type="caution">
    <text evidence="1">The sequence shown here is derived from an EMBL/GenBank/DDBJ whole genome shotgun (WGS) entry which is preliminary data.</text>
</comment>
<reference evidence="1 2" key="1">
    <citation type="journal article" date="2023" name="Mol. Biol. Evol.">
        <title>Genomics of Secondarily Temperate Adaptation in the Only Non-Antarctic Icefish.</title>
        <authorList>
            <person name="Rivera-Colon A.G."/>
            <person name="Rayamajhi N."/>
            <person name="Minhas B.F."/>
            <person name="Madrigal G."/>
            <person name="Bilyk K.T."/>
            <person name="Yoon V."/>
            <person name="Hune M."/>
            <person name="Gregory S."/>
            <person name="Cheng C.H.C."/>
            <person name="Catchen J.M."/>
        </authorList>
    </citation>
    <scope>NUCLEOTIDE SEQUENCE [LARGE SCALE GENOMIC DNA]</scope>
    <source>
        <strain evidence="1">JC2023a</strain>
    </source>
</reference>
<keyword evidence="2" id="KW-1185">Reference proteome</keyword>
<evidence type="ECO:0000313" key="2">
    <source>
        <dbReference type="Proteomes" id="UP001335648"/>
    </source>
</evidence>
<evidence type="ECO:0000313" key="1">
    <source>
        <dbReference type="EMBL" id="KAK5913065.1"/>
    </source>
</evidence>
<dbReference type="AlphaFoldDB" id="A0AAN8D403"/>
<gene>
    <name evidence="1" type="ORF">CesoFtcFv8_002885</name>
</gene>
<accession>A0AAN8D403</accession>
<sequence length="95" mass="10392">MPPDWRSSASPLPGERTITLFAARLCPEKRLEKQPVSLVDGIPGQSDCNARRNYESRATCRGSTLLSTASARLHGQHGILPLTESSIKALDLTKY</sequence>
<organism evidence="1 2">
    <name type="scientific">Champsocephalus esox</name>
    <name type="common">pike icefish</name>
    <dbReference type="NCBI Taxonomy" id="159716"/>
    <lineage>
        <taxon>Eukaryota</taxon>
        <taxon>Metazoa</taxon>
        <taxon>Chordata</taxon>
        <taxon>Craniata</taxon>
        <taxon>Vertebrata</taxon>
        <taxon>Euteleostomi</taxon>
        <taxon>Actinopterygii</taxon>
        <taxon>Neopterygii</taxon>
        <taxon>Teleostei</taxon>
        <taxon>Neoteleostei</taxon>
        <taxon>Acanthomorphata</taxon>
        <taxon>Eupercaria</taxon>
        <taxon>Perciformes</taxon>
        <taxon>Notothenioidei</taxon>
        <taxon>Channichthyidae</taxon>
        <taxon>Champsocephalus</taxon>
    </lineage>
</organism>
<protein>
    <submittedName>
        <fullName evidence="1">Uncharacterized protein</fullName>
    </submittedName>
</protein>
<name>A0AAN8D403_9TELE</name>
<dbReference type="Proteomes" id="UP001335648">
    <property type="component" value="Unassembled WGS sequence"/>
</dbReference>
<dbReference type="EMBL" id="JAULUE010002047">
    <property type="protein sequence ID" value="KAK5913065.1"/>
    <property type="molecule type" value="Genomic_DNA"/>
</dbReference>